<evidence type="ECO:0000313" key="6">
    <source>
        <dbReference type="Proteomes" id="UP000321157"/>
    </source>
</evidence>
<dbReference type="GO" id="GO:0030246">
    <property type="term" value="F:carbohydrate binding"/>
    <property type="evidence" value="ECO:0007669"/>
    <property type="project" value="UniProtKB-ARBA"/>
</dbReference>
<dbReference type="CDD" id="cd01536">
    <property type="entry name" value="PBP1_ABC_sugar_binding-like"/>
    <property type="match status" value="1"/>
</dbReference>
<comment type="subcellular location">
    <subcellularLocation>
        <location evidence="1">Cell envelope</location>
    </subcellularLocation>
</comment>
<dbReference type="Proteomes" id="UP000321157">
    <property type="component" value="Unassembled WGS sequence"/>
</dbReference>
<keyword evidence="3" id="KW-0732">Signal</keyword>
<keyword evidence="6" id="KW-1185">Reference proteome</keyword>
<evidence type="ECO:0000259" key="4">
    <source>
        <dbReference type="Pfam" id="PF13407"/>
    </source>
</evidence>
<dbReference type="PROSITE" id="PS51257">
    <property type="entry name" value="PROKAR_LIPOPROTEIN"/>
    <property type="match status" value="1"/>
</dbReference>
<evidence type="ECO:0000256" key="3">
    <source>
        <dbReference type="ARBA" id="ARBA00022729"/>
    </source>
</evidence>
<organism evidence="5 6">
    <name type="scientific">Aneurinibacillus danicus</name>
    <dbReference type="NCBI Taxonomy" id="267746"/>
    <lineage>
        <taxon>Bacteria</taxon>
        <taxon>Bacillati</taxon>
        <taxon>Bacillota</taxon>
        <taxon>Bacilli</taxon>
        <taxon>Bacillales</taxon>
        <taxon>Paenibacillaceae</taxon>
        <taxon>Aneurinibacillus group</taxon>
        <taxon>Aneurinibacillus</taxon>
    </lineage>
</organism>
<dbReference type="RefSeq" id="WP_146810038.1">
    <property type="nucleotide sequence ID" value="NZ_BJXX01000098.1"/>
</dbReference>
<dbReference type="PROSITE" id="PS51318">
    <property type="entry name" value="TAT"/>
    <property type="match status" value="1"/>
</dbReference>
<proteinExistence type="inferred from homology"/>
<sequence>MDKKMSRREFLKHALHLGAAGSSLFLFGNMLAGCAINEKTSERSYATREDAVSIAYLNKSLGYYFFIIQQEALNRAADARGWNFEALVADLSFVQQRKQFEHYVTQRKQAIILDPIDSHGMAELFNHAKDRHIFIGVIDTPVTAGKVDITVTFDNYKGGQMAAEKIVKLLEKKYGEPRGYVLNCYGELSSIAWKLRRQGFEQTLKKYKDITLISIPTGGDIIKMHDVTIDILAKYPYIDAIHAPSETPARGIYQAMKEKGKLYTSEHKDHIIFVTIDGEPLAHQWIKEGILDASISQDPIAYSEICVELLNRYVLHGNPVPEHEYRNEKYYWEKADVIVGPSGPCLTIPPFEINRYNVNDRRLWGNIAYNEWGITYQ</sequence>
<accession>A0A511VC07</accession>
<dbReference type="GO" id="GO:0030313">
    <property type="term" value="C:cell envelope"/>
    <property type="evidence" value="ECO:0007669"/>
    <property type="project" value="UniProtKB-SubCell"/>
</dbReference>
<protein>
    <submittedName>
        <fullName evidence="5">Sugar ABC transporter substrate-binding protein</fullName>
    </submittedName>
</protein>
<evidence type="ECO:0000313" key="5">
    <source>
        <dbReference type="EMBL" id="GEN34772.1"/>
    </source>
</evidence>
<evidence type="ECO:0000256" key="1">
    <source>
        <dbReference type="ARBA" id="ARBA00004196"/>
    </source>
</evidence>
<dbReference type="Gene3D" id="3.40.50.2300">
    <property type="match status" value="2"/>
</dbReference>
<dbReference type="SUPFAM" id="SSF53822">
    <property type="entry name" value="Periplasmic binding protein-like I"/>
    <property type="match status" value="1"/>
</dbReference>
<dbReference type="InterPro" id="IPR025997">
    <property type="entry name" value="SBP_2_dom"/>
</dbReference>
<name>A0A511VC07_9BACL</name>
<dbReference type="PANTHER" id="PTHR46847">
    <property type="entry name" value="D-ALLOSE-BINDING PERIPLASMIC PROTEIN-RELATED"/>
    <property type="match status" value="1"/>
</dbReference>
<evidence type="ECO:0000256" key="2">
    <source>
        <dbReference type="ARBA" id="ARBA00007639"/>
    </source>
</evidence>
<dbReference type="PANTHER" id="PTHR46847:SF1">
    <property type="entry name" value="D-ALLOSE-BINDING PERIPLASMIC PROTEIN-RELATED"/>
    <property type="match status" value="1"/>
</dbReference>
<comment type="caution">
    <text evidence="5">The sequence shown here is derived from an EMBL/GenBank/DDBJ whole genome shotgun (WGS) entry which is preliminary data.</text>
</comment>
<gene>
    <name evidence="5" type="ORF">ADA01nite_22320</name>
</gene>
<dbReference type="EMBL" id="BJXX01000098">
    <property type="protein sequence ID" value="GEN34772.1"/>
    <property type="molecule type" value="Genomic_DNA"/>
</dbReference>
<feature type="domain" description="Periplasmic binding protein" evidence="4">
    <location>
        <begin position="54"/>
        <end position="314"/>
    </location>
</feature>
<dbReference type="InterPro" id="IPR028082">
    <property type="entry name" value="Peripla_BP_I"/>
</dbReference>
<dbReference type="Pfam" id="PF13407">
    <property type="entry name" value="Peripla_BP_4"/>
    <property type="match status" value="1"/>
</dbReference>
<dbReference type="InterPro" id="IPR006311">
    <property type="entry name" value="TAT_signal"/>
</dbReference>
<reference evidence="5 6" key="1">
    <citation type="submission" date="2019-07" db="EMBL/GenBank/DDBJ databases">
        <title>Whole genome shotgun sequence of Aneurinibacillus danicus NBRC 102444.</title>
        <authorList>
            <person name="Hosoyama A."/>
            <person name="Uohara A."/>
            <person name="Ohji S."/>
            <person name="Ichikawa N."/>
        </authorList>
    </citation>
    <scope>NUCLEOTIDE SEQUENCE [LARGE SCALE GENOMIC DNA]</scope>
    <source>
        <strain evidence="5 6">NBRC 102444</strain>
    </source>
</reference>
<comment type="similarity">
    <text evidence="2">Belongs to the bacterial solute-binding protein 2 family.</text>
</comment>
<dbReference type="AlphaFoldDB" id="A0A511VC07"/>
<dbReference type="OrthoDB" id="9769193at2"/>